<sequence length="365" mass="39673">MDALEVARRRLHNQHLSGVALSDPVAVVRHLGCVQAQEYAVARWAVGQRCAGVDDDAVRDAVDAGRILRTHIIRPTWHFVAPEDIRWIQAATAPRVHRLSGTYYRMHGLDDEMAARTAKVIASALRGGNHLTRPELAAVLAAAGLPATGNHLAYVVMRAELDCLIVNGPMRGKQHTYALLDERVPDRGPDYTPDEALAELTRRFFTSHGPATVKDFASWSSLTLTQIRHGLSLVGPALESVTVDGRVYWFAPSAPPPRDPSPTAHVLPIYDEYVQAYSEGRLPIVNVADRDIGPANLNMLAHPLVLDSQLIGYWRRTVTGAGIEVTPTVAVDLSDAERAAIEAAFARYGAFAGATVTVAWPARAT</sequence>
<accession>A0ABP4YHV8</accession>
<reference evidence="2" key="1">
    <citation type="journal article" date="2019" name="Int. J. Syst. Evol. Microbiol.">
        <title>The Global Catalogue of Microorganisms (GCM) 10K type strain sequencing project: providing services to taxonomists for standard genome sequencing and annotation.</title>
        <authorList>
            <consortium name="The Broad Institute Genomics Platform"/>
            <consortium name="The Broad Institute Genome Sequencing Center for Infectious Disease"/>
            <person name="Wu L."/>
            <person name="Ma J."/>
        </authorList>
    </citation>
    <scope>NUCLEOTIDE SEQUENCE [LARGE SCALE GENOMIC DNA]</scope>
    <source>
        <strain evidence="2">JCM 13250</strain>
    </source>
</reference>
<dbReference type="PANTHER" id="PTHR38479">
    <property type="entry name" value="LMO0824 PROTEIN"/>
    <property type="match status" value="1"/>
</dbReference>
<evidence type="ECO:0000313" key="1">
    <source>
        <dbReference type="EMBL" id="GAA1808904.1"/>
    </source>
</evidence>
<keyword evidence="2" id="KW-1185">Reference proteome</keyword>
<organism evidence="1 2">
    <name type="scientific">Luedemannella flava</name>
    <dbReference type="NCBI Taxonomy" id="349316"/>
    <lineage>
        <taxon>Bacteria</taxon>
        <taxon>Bacillati</taxon>
        <taxon>Actinomycetota</taxon>
        <taxon>Actinomycetes</taxon>
        <taxon>Micromonosporales</taxon>
        <taxon>Micromonosporaceae</taxon>
        <taxon>Luedemannella</taxon>
    </lineage>
</organism>
<comment type="caution">
    <text evidence="1">The sequence shown here is derived from an EMBL/GenBank/DDBJ whole genome shotgun (WGS) entry which is preliminary data.</text>
</comment>
<dbReference type="GO" id="GO:0003677">
    <property type="term" value="F:DNA binding"/>
    <property type="evidence" value="ECO:0007669"/>
    <property type="project" value="UniProtKB-KW"/>
</dbReference>
<dbReference type="Proteomes" id="UP001500218">
    <property type="component" value="Unassembled WGS sequence"/>
</dbReference>
<gene>
    <name evidence="1" type="ORF">GCM10009682_33370</name>
</gene>
<protein>
    <submittedName>
        <fullName evidence="1">Winged helix DNA-binding domain-containing protein</fullName>
    </submittedName>
</protein>
<dbReference type="PANTHER" id="PTHR38479:SF2">
    <property type="entry name" value="WINGED HELIX DNA-BINDING DOMAIN-CONTAINING PROTEIN"/>
    <property type="match status" value="1"/>
</dbReference>
<dbReference type="RefSeq" id="WP_344132285.1">
    <property type="nucleotide sequence ID" value="NZ_BAAALT010000097.1"/>
</dbReference>
<dbReference type="InterPro" id="IPR009351">
    <property type="entry name" value="AlkZ-like"/>
</dbReference>
<dbReference type="EMBL" id="BAAALT010000097">
    <property type="protein sequence ID" value="GAA1808904.1"/>
    <property type="molecule type" value="Genomic_DNA"/>
</dbReference>
<dbReference type="Pfam" id="PF06224">
    <property type="entry name" value="AlkZ-like"/>
    <property type="match status" value="1"/>
</dbReference>
<name>A0ABP4YHV8_9ACTN</name>
<keyword evidence="1" id="KW-0238">DNA-binding</keyword>
<proteinExistence type="predicted"/>
<evidence type="ECO:0000313" key="2">
    <source>
        <dbReference type="Proteomes" id="UP001500218"/>
    </source>
</evidence>